<protein>
    <submittedName>
        <fullName evidence="3">Unnamed protein product</fullName>
    </submittedName>
</protein>
<evidence type="ECO:0000313" key="4">
    <source>
        <dbReference type="Proteomes" id="UP001165121"/>
    </source>
</evidence>
<evidence type="ECO:0000313" key="3">
    <source>
        <dbReference type="EMBL" id="GMF45857.1"/>
    </source>
</evidence>
<dbReference type="Proteomes" id="UP001165121">
    <property type="component" value="Unassembled WGS sequence"/>
</dbReference>
<organism evidence="3 4">
    <name type="scientific">Phytophthora fragariaefolia</name>
    <dbReference type="NCBI Taxonomy" id="1490495"/>
    <lineage>
        <taxon>Eukaryota</taxon>
        <taxon>Sar</taxon>
        <taxon>Stramenopiles</taxon>
        <taxon>Oomycota</taxon>
        <taxon>Peronosporomycetes</taxon>
        <taxon>Peronosporales</taxon>
        <taxon>Peronosporaceae</taxon>
        <taxon>Phytophthora</taxon>
    </lineage>
</organism>
<feature type="coiled-coil region" evidence="1">
    <location>
        <begin position="176"/>
        <end position="252"/>
    </location>
</feature>
<evidence type="ECO:0000256" key="2">
    <source>
        <dbReference type="SAM" id="MobiDB-lite"/>
    </source>
</evidence>
<accession>A0A9W6XV08</accession>
<dbReference type="EMBL" id="BSXT01001888">
    <property type="protein sequence ID" value="GMF45857.1"/>
    <property type="molecule type" value="Genomic_DNA"/>
</dbReference>
<feature type="region of interest" description="Disordered" evidence="2">
    <location>
        <begin position="1"/>
        <end position="42"/>
    </location>
</feature>
<proteinExistence type="predicted"/>
<evidence type="ECO:0000256" key="1">
    <source>
        <dbReference type="SAM" id="Coils"/>
    </source>
</evidence>
<gene>
    <name evidence="3" type="ORF">Pfra01_001662300</name>
</gene>
<keyword evidence="1" id="KW-0175">Coiled coil</keyword>
<reference evidence="3" key="1">
    <citation type="submission" date="2023-04" db="EMBL/GenBank/DDBJ databases">
        <title>Phytophthora fragariaefolia NBRC 109709.</title>
        <authorList>
            <person name="Ichikawa N."/>
            <person name="Sato H."/>
            <person name="Tonouchi N."/>
        </authorList>
    </citation>
    <scope>NUCLEOTIDE SEQUENCE</scope>
    <source>
        <strain evidence="3">NBRC 109709</strain>
    </source>
</reference>
<dbReference type="AlphaFoldDB" id="A0A9W6XV08"/>
<name>A0A9W6XV08_9STRA</name>
<keyword evidence="4" id="KW-1185">Reference proteome</keyword>
<comment type="caution">
    <text evidence="3">The sequence shown here is derived from an EMBL/GenBank/DDBJ whole genome shotgun (WGS) entry which is preliminary data.</text>
</comment>
<dbReference type="OrthoDB" id="129731at2759"/>
<sequence>MAGAQPVWRPSPDERRETKKRKRDTEGASSIQKESTVSDDGGIQVARSIGDELPLEHVGAACRAFKEKYKDEKKGAQIGKRRTVAEPFALANYQIRIWANRYQAARNRKESVDYLHLSSTTQFKSFKDHPTELMAHEKWLLKELRVAYDEDCARQAAIQEQSDRSSSGQWIVDKTAELLRKEREINLNQMKQLLQEERELNQAAQHLAAAKAAAVSDSIKGAPVQCGHCSNASDLSEQNKKLKDELKQLRSCVSSALIDKTNYFEGKIRQQKELYDINFKKRDEELQQSKQSILNLEQCITELNKKLLVAGADAEASLKEGREINEKLQEQLAGERAITSGVKMKLAHVEKELAELKQTFEAHQLNMLKKSLNIHCNL</sequence>